<evidence type="ECO:0000259" key="1">
    <source>
        <dbReference type="Pfam" id="PF04101"/>
    </source>
</evidence>
<dbReference type="InterPro" id="IPR007235">
    <property type="entry name" value="Glyco_trans_28_C"/>
</dbReference>
<dbReference type="Pfam" id="PF04101">
    <property type="entry name" value="Glyco_tran_28_C"/>
    <property type="match status" value="1"/>
</dbReference>
<gene>
    <name evidence="2" type="ORF">GCM10025867_31150</name>
</gene>
<dbReference type="EMBL" id="AP027732">
    <property type="protein sequence ID" value="BDZ50874.1"/>
    <property type="molecule type" value="Genomic_DNA"/>
</dbReference>
<dbReference type="SUPFAM" id="SSF53756">
    <property type="entry name" value="UDP-Glycosyltransferase/glycogen phosphorylase"/>
    <property type="match status" value="1"/>
</dbReference>
<name>A0ABM8GR20_9MICO</name>
<evidence type="ECO:0000313" key="2">
    <source>
        <dbReference type="EMBL" id="BDZ50874.1"/>
    </source>
</evidence>
<accession>A0ABM8GR20</accession>
<evidence type="ECO:0000313" key="3">
    <source>
        <dbReference type="Proteomes" id="UP001321486"/>
    </source>
</evidence>
<protein>
    <recommendedName>
        <fullName evidence="1">Glycosyl transferase family 28 C-terminal domain-containing protein</fullName>
    </recommendedName>
</protein>
<reference evidence="3" key="1">
    <citation type="journal article" date="2019" name="Int. J. Syst. Evol. Microbiol.">
        <title>The Global Catalogue of Microorganisms (GCM) 10K type strain sequencing project: providing services to taxonomists for standard genome sequencing and annotation.</title>
        <authorList>
            <consortium name="The Broad Institute Genomics Platform"/>
            <consortium name="The Broad Institute Genome Sequencing Center for Infectious Disease"/>
            <person name="Wu L."/>
            <person name="Ma J."/>
        </authorList>
    </citation>
    <scope>NUCLEOTIDE SEQUENCE [LARGE SCALE GENOMIC DNA]</scope>
    <source>
        <strain evidence="3">NBRC 108728</strain>
    </source>
</reference>
<sequence length="136" mass="14794">MTRSDVRAAQDATPDRRWRILVDDGEWLGDPWPAIGSAKVVIAWAGQNSVADLAVAGARAVVIPQPRPFREQVVTGEALTAAGLALVQPTWPAAESWGPLLDRAESSTPDWYRWRTDGAAGRAADAILTVARRWPR</sequence>
<dbReference type="RefSeq" id="WP_286346869.1">
    <property type="nucleotide sequence ID" value="NZ_AP027732.1"/>
</dbReference>
<dbReference type="Proteomes" id="UP001321486">
    <property type="component" value="Chromosome"/>
</dbReference>
<organism evidence="2 3">
    <name type="scientific">Frondihabitans sucicola</name>
    <dbReference type="NCBI Taxonomy" id="1268041"/>
    <lineage>
        <taxon>Bacteria</taxon>
        <taxon>Bacillati</taxon>
        <taxon>Actinomycetota</taxon>
        <taxon>Actinomycetes</taxon>
        <taxon>Micrococcales</taxon>
        <taxon>Microbacteriaceae</taxon>
        <taxon>Frondihabitans</taxon>
    </lineage>
</organism>
<feature type="domain" description="Glycosyl transferase family 28 C-terminal" evidence="1">
    <location>
        <begin position="34"/>
        <end position="86"/>
    </location>
</feature>
<keyword evidence="3" id="KW-1185">Reference proteome</keyword>
<proteinExistence type="predicted"/>
<dbReference type="Gene3D" id="3.40.50.2000">
    <property type="entry name" value="Glycogen Phosphorylase B"/>
    <property type="match status" value="1"/>
</dbReference>